<evidence type="ECO:0000256" key="1">
    <source>
        <dbReference type="SAM" id="MobiDB-lite"/>
    </source>
</evidence>
<reference evidence="2" key="1">
    <citation type="submission" date="2020-03" db="EMBL/GenBank/DDBJ databases">
        <title>The deep terrestrial virosphere.</title>
        <authorList>
            <person name="Holmfeldt K."/>
            <person name="Nilsson E."/>
            <person name="Simone D."/>
            <person name="Lopez-Fernandez M."/>
            <person name="Wu X."/>
            <person name="de Brujin I."/>
            <person name="Lundin D."/>
            <person name="Andersson A."/>
            <person name="Bertilsson S."/>
            <person name="Dopson M."/>
        </authorList>
    </citation>
    <scope>NUCLEOTIDE SEQUENCE</scope>
    <source>
        <strain evidence="5">MM415A00105</strain>
        <strain evidence="3">MM415B00347</strain>
        <strain evidence="2">TM448A00170</strain>
        <strain evidence="4">TM448B00622</strain>
    </source>
</reference>
<protein>
    <submittedName>
        <fullName evidence="2">Uncharacterized protein</fullName>
    </submittedName>
</protein>
<evidence type="ECO:0000313" key="4">
    <source>
        <dbReference type="EMBL" id="QJH96130.1"/>
    </source>
</evidence>
<feature type="region of interest" description="Disordered" evidence="1">
    <location>
        <begin position="44"/>
        <end position="71"/>
    </location>
</feature>
<feature type="compositionally biased region" description="Basic and acidic residues" evidence="1">
    <location>
        <begin position="53"/>
        <end position="63"/>
    </location>
</feature>
<evidence type="ECO:0000313" key="3">
    <source>
        <dbReference type="EMBL" id="QJA66487.1"/>
    </source>
</evidence>
<evidence type="ECO:0000313" key="2">
    <source>
        <dbReference type="EMBL" id="QJA44946.1"/>
    </source>
</evidence>
<evidence type="ECO:0000313" key="5">
    <source>
        <dbReference type="EMBL" id="QJI04663.1"/>
    </source>
</evidence>
<proteinExistence type="predicted"/>
<dbReference type="EMBL" id="MT141555">
    <property type="protein sequence ID" value="QJA66487.1"/>
    <property type="molecule type" value="Genomic_DNA"/>
</dbReference>
<dbReference type="AlphaFoldDB" id="A0A6H1ZAL4"/>
<accession>A0A6H1ZAL4</accession>
<name>A0A6H1ZAL4_9ZZZZ</name>
<dbReference type="EMBL" id="MT145188">
    <property type="protein sequence ID" value="QJI04663.1"/>
    <property type="molecule type" value="Genomic_DNA"/>
</dbReference>
<dbReference type="EMBL" id="MT144640">
    <property type="protein sequence ID" value="QJH96130.1"/>
    <property type="molecule type" value="Genomic_DNA"/>
</dbReference>
<organism evidence="2">
    <name type="scientific">viral metagenome</name>
    <dbReference type="NCBI Taxonomy" id="1070528"/>
    <lineage>
        <taxon>unclassified sequences</taxon>
        <taxon>metagenomes</taxon>
        <taxon>organismal metagenomes</taxon>
    </lineage>
</organism>
<sequence length="71" mass="8147">MHEDRNYLNELCGNCGLRYGSHHGGTSPWPRDYCPGHEGRMDWENGPGTCFKPSREYRSKDKGEEDETPTT</sequence>
<dbReference type="EMBL" id="MT143983">
    <property type="protein sequence ID" value="QJA44946.1"/>
    <property type="molecule type" value="Genomic_DNA"/>
</dbReference>
<gene>
    <name evidence="5" type="ORF">MM415A00105_0055</name>
    <name evidence="3" type="ORF">MM415B00347_0055</name>
    <name evidence="2" type="ORF">TM448A00170_0037</name>
    <name evidence="4" type="ORF">TM448B00622_0025</name>
</gene>